<dbReference type="GO" id="GO:0003677">
    <property type="term" value="F:DNA binding"/>
    <property type="evidence" value="ECO:0007669"/>
    <property type="project" value="InterPro"/>
</dbReference>
<evidence type="ECO:0000313" key="3">
    <source>
        <dbReference type="Proteomes" id="UP000297776"/>
    </source>
</evidence>
<evidence type="ECO:0000259" key="1">
    <source>
        <dbReference type="PROSITE" id="PS50943"/>
    </source>
</evidence>
<sequence>MSLAHVLKYYREEVVQISQRSAAYLLNIQSATLSNYEKGTRQIPIDTLRKMKDIYHIDNDTFMAMVLYETTDPKMIKESKFELSQKALKAEDQQLLEFLRKHPSLMNELRILLHSSPAKQKSRIETLVDFLKVAKKGTY</sequence>
<dbReference type="EMBL" id="SORX01000001">
    <property type="protein sequence ID" value="TFE04083.1"/>
    <property type="molecule type" value="Genomic_DNA"/>
</dbReference>
<keyword evidence="3" id="KW-1185">Reference proteome</keyword>
<dbReference type="CDD" id="cd00093">
    <property type="entry name" value="HTH_XRE"/>
    <property type="match status" value="1"/>
</dbReference>
<dbReference type="SMART" id="SM00530">
    <property type="entry name" value="HTH_XRE"/>
    <property type="match status" value="1"/>
</dbReference>
<dbReference type="Proteomes" id="UP000297776">
    <property type="component" value="Unassembled WGS sequence"/>
</dbReference>
<dbReference type="InterPro" id="IPR001387">
    <property type="entry name" value="Cro/C1-type_HTH"/>
</dbReference>
<dbReference type="InterPro" id="IPR010982">
    <property type="entry name" value="Lambda_DNA-bd_dom_sf"/>
</dbReference>
<dbReference type="AlphaFoldDB" id="A0A4Y8LNB6"/>
<dbReference type="RefSeq" id="WP_134379022.1">
    <property type="nucleotide sequence ID" value="NZ_SORX01000001.1"/>
</dbReference>
<protein>
    <submittedName>
        <fullName evidence="2">XRE family transcriptional regulator</fullName>
    </submittedName>
</protein>
<proteinExistence type="predicted"/>
<comment type="caution">
    <text evidence="2">The sequence shown here is derived from an EMBL/GenBank/DDBJ whole genome shotgun (WGS) entry which is preliminary data.</text>
</comment>
<accession>A0A4Y8LNB6</accession>
<dbReference type="PROSITE" id="PS50943">
    <property type="entry name" value="HTH_CROC1"/>
    <property type="match status" value="1"/>
</dbReference>
<feature type="domain" description="HTH cro/C1-type" evidence="1">
    <location>
        <begin position="7"/>
        <end position="62"/>
    </location>
</feature>
<name>A0A4Y8LNB6_9BACL</name>
<evidence type="ECO:0000313" key="2">
    <source>
        <dbReference type="EMBL" id="TFE04083.1"/>
    </source>
</evidence>
<dbReference type="SUPFAM" id="SSF47413">
    <property type="entry name" value="lambda repressor-like DNA-binding domains"/>
    <property type="match status" value="1"/>
</dbReference>
<reference evidence="2 3" key="1">
    <citation type="submission" date="2019-03" db="EMBL/GenBank/DDBJ databases">
        <authorList>
            <person name="Yang Y."/>
        </authorList>
    </citation>
    <scope>NUCLEOTIDE SEQUENCE [LARGE SCALE GENOMIC DNA]</scope>
    <source>
        <strain evidence="2 3">ASL-1</strain>
    </source>
</reference>
<organism evidence="2 3">
    <name type="scientific">Jeotgalibacillus salarius</name>
    <dbReference type="NCBI Taxonomy" id="546023"/>
    <lineage>
        <taxon>Bacteria</taxon>
        <taxon>Bacillati</taxon>
        <taxon>Bacillota</taxon>
        <taxon>Bacilli</taxon>
        <taxon>Bacillales</taxon>
        <taxon>Caryophanaceae</taxon>
        <taxon>Jeotgalibacillus</taxon>
    </lineage>
</organism>
<dbReference type="OrthoDB" id="2968479at2"/>
<dbReference type="Gene3D" id="1.10.260.40">
    <property type="entry name" value="lambda repressor-like DNA-binding domains"/>
    <property type="match status" value="1"/>
</dbReference>
<gene>
    <name evidence="2" type="ORF">E2626_01805</name>
</gene>